<dbReference type="InterPro" id="IPR008906">
    <property type="entry name" value="HATC_C_dom"/>
</dbReference>
<dbReference type="PROSITE" id="PS50808">
    <property type="entry name" value="ZF_BED"/>
    <property type="match status" value="1"/>
</dbReference>
<evidence type="ECO:0000256" key="9">
    <source>
        <dbReference type="PROSITE-ProRule" id="PRU00027"/>
    </source>
</evidence>
<dbReference type="GO" id="GO:0008270">
    <property type="term" value="F:zinc ion binding"/>
    <property type="evidence" value="ECO:0007669"/>
    <property type="project" value="UniProtKB-KW"/>
</dbReference>
<dbReference type="Proteomes" id="UP000191691">
    <property type="component" value="Unassembled WGS sequence"/>
</dbReference>
<keyword evidence="13" id="KW-1185">Reference proteome</keyword>
<keyword evidence="8" id="KW-0539">Nucleus</keyword>
<comment type="caution">
    <text evidence="12">The sequence shown here is derived from an EMBL/GenBank/DDBJ whole genome shotgun (WGS) entry which is preliminary data.</text>
</comment>
<feature type="compositionally biased region" description="Acidic residues" evidence="10">
    <location>
        <begin position="771"/>
        <end position="785"/>
    </location>
</feature>
<sequence length="867" mass="100110">MPQISDAYHSSSYSGDVPDLNFLPSDDRLLDLPYSQETLNSVSDVDFLRSQTPPLIPFSLDRVGPDRRKLFVLYTDMANDDFVNWWLQTDFGKKKRIRWETSRHQSDVWQYFEQVASSGDGAPKIMCKRCHKVLEHPQISRNGTSTMRTHIKGVTCQQTMGNNEAPKQDIRRLMQDAAHHAPRTSLFTQELWEEQLISFIAVSRLPFQLVEHPQFRSLIKMAQLAPTCPEVPSAKTMRRRLQSTVKERQQNILRGLPDGAKLSIALDCWTSPFQQAFLAITGYFLDKDWEYREILLGFEPLHGTHSGANLSTVLFDLFQQHKITERVLAITTDNASNNQTLMSSIHESVQSLGVAENATIVRTPCIAHVIQLSLNQLLGKMKAIPKNETTDTVWSEARSQSVRVDAREQKREIVDTLNKVRNLAIYINASPQRRETFCSLQTESPKLVPIQDVRTRWNSTFLMLRRAKRLQSTFNRFCSEYRLTDLMLYHEEWRQIGYLLWITQPFFKFTTALSKTKDVTIHLVFKIYNNLFEHLDGSIAQLQRKKVPWKQNMLTALKAARQKLRDYYAKTEDMHGHLYAIGTILAPDTKLQFFSGPKWENNWRGIYRQSIEEYFEPYKQNLAETQESAQAQSSNMVNSEIDILLNGPSHRPSGQRDELKQYLESDTIRISPRTFWKENQQRYPALTNLARDILSIPATGAGVERLFNSARDICHYRRGSLNASTIQELMMFMCTSKFDVEEEQFTFMKEYLSVQEIEAANEERDTHTPDDLDPISDNEEDDQVNEVDRPGVVVYEHPPTQPPLPLTQGRRPRASLVGIKRSAQEMNGSEDEAEPPLPTPGDSTQVTRYSTRVSKRREEDSDFEYYK</sequence>
<keyword evidence="3 9" id="KW-0863">Zinc-finger</keyword>
<dbReference type="AlphaFoldDB" id="A0A1V6WJ97"/>
<keyword evidence="2" id="KW-0479">Metal-binding</keyword>
<dbReference type="SMART" id="SM00614">
    <property type="entry name" value="ZnF_BED"/>
    <property type="match status" value="1"/>
</dbReference>
<dbReference type="GO" id="GO:0003677">
    <property type="term" value="F:DNA binding"/>
    <property type="evidence" value="ECO:0007669"/>
    <property type="project" value="UniProtKB-KW"/>
</dbReference>
<dbReference type="PANTHER" id="PTHR46481">
    <property type="entry name" value="ZINC FINGER BED DOMAIN-CONTAINING PROTEIN 4"/>
    <property type="match status" value="1"/>
</dbReference>
<dbReference type="GO" id="GO:0005634">
    <property type="term" value="C:nucleus"/>
    <property type="evidence" value="ECO:0007669"/>
    <property type="project" value="UniProtKB-SubCell"/>
</dbReference>
<evidence type="ECO:0000256" key="10">
    <source>
        <dbReference type="SAM" id="MobiDB-lite"/>
    </source>
</evidence>
<evidence type="ECO:0000256" key="8">
    <source>
        <dbReference type="ARBA" id="ARBA00023242"/>
    </source>
</evidence>
<feature type="compositionally biased region" description="Polar residues" evidence="10">
    <location>
        <begin position="841"/>
        <end position="852"/>
    </location>
</feature>
<evidence type="ECO:0000259" key="11">
    <source>
        <dbReference type="PROSITE" id="PS50808"/>
    </source>
</evidence>
<protein>
    <recommendedName>
        <fullName evidence="11">BED-type domain-containing protein</fullName>
    </recommendedName>
</protein>
<dbReference type="EMBL" id="MOOB01000254">
    <property type="protein sequence ID" value="OQE62929.1"/>
    <property type="molecule type" value="Genomic_DNA"/>
</dbReference>
<feature type="compositionally biased region" description="Basic and acidic residues" evidence="10">
    <location>
        <begin position="856"/>
        <end position="867"/>
    </location>
</feature>
<dbReference type="InterPro" id="IPR003656">
    <property type="entry name" value="Znf_BED"/>
</dbReference>
<gene>
    <name evidence="12" type="ORF">PENNAL_c0254G07464</name>
</gene>
<dbReference type="InterPro" id="IPR012337">
    <property type="entry name" value="RNaseH-like_sf"/>
</dbReference>
<accession>A0A1V6WJ97</accession>
<organism evidence="12 13">
    <name type="scientific">Penicillium nalgiovense</name>
    <dbReference type="NCBI Taxonomy" id="60175"/>
    <lineage>
        <taxon>Eukaryota</taxon>
        <taxon>Fungi</taxon>
        <taxon>Dikarya</taxon>
        <taxon>Ascomycota</taxon>
        <taxon>Pezizomycotina</taxon>
        <taxon>Eurotiomycetes</taxon>
        <taxon>Eurotiomycetidae</taxon>
        <taxon>Eurotiales</taxon>
        <taxon>Aspergillaceae</taxon>
        <taxon>Penicillium</taxon>
    </lineage>
</organism>
<keyword evidence="6" id="KW-0238">DNA-binding</keyword>
<evidence type="ECO:0000256" key="6">
    <source>
        <dbReference type="ARBA" id="ARBA00023125"/>
    </source>
</evidence>
<dbReference type="GO" id="GO:0046983">
    <property type="term" value="F:protein dimerization activity"/>
    <property type="evidence" value="ECO:0007669"/>
    <property type="project" value="InterPro"/>
</dbReference>
<comment type="subcellular location">
    <subcellularLocation>
        <location evidence="1">Nucleus</location>
    </subcellularLocation>
</comment>
<evidence type="ECO:0000313" key="12">
    <source>
        <dbReference type="EMBL" id="OQE62929.1"/>
    </source>
</evidence>
<dbReference type="SUPFAM" id="SSF53098">
    <property type="entry name" value="Ribonuclease H-like"/>
    <property type="match status" value="1"/>
</dbReference>
<feature type="compositionally biased region" description="Basic and acidic residues" evidence="10">
    <location>
        <begin position="761"/>
        <end position="770"/>
    </location>
</feature>
<evidence type="ECO:0000256" key="7">
    <source>
        <dbReference type="ARBA" id="ARBA00023163"/>
    </source>
</evidence>
<keyword evidence="4" id="KW-0862">Zinc</keyword>
<name>A0A1V6WJ97_PENNA</name>
<evidence type="ECO:0000256" key="2">
    <source>
        <dbReference type="ARBA" id="ARBA00022723"/>
    </source>
</evidence>
<dbReference type="InterPro" id="IPR052035">
    <property type="entry name" value="ZnF_BED_domain_contain"/>
</dbReference>
<evidence type="ECO:0000256" key="3">
    <source>
        <dbReference type="ARBA" id="ARBA00022771"/>
    </source>
</evidence>
<evidence type="ECO:0000256" key="5">
    <source>
        <dbReference type="ARBA" id="ARBA00023015"/>
    </source>
</evidence>
<feature type="region of interest" description="Disordered" evidence="10">
    <location>
        <begin position="761"/>
        <end position="867"/>
    </location>
</feature>
<dbReference type="Pfam" id="PF05699">
    <property type="entry name" value="Dimer_Tnp_hAT"/>
    <property type="match status" value="1"/>
</dbReference>
<keyword evidence="7" id="KW-0804">Transcription</keyword>
<evidence type="ECO:0000256" key="1">
    <source>
        <dbReference type="ARBA" id="ARBA00004123"/>
    </source>
</evidence>
<evidence type="ECO:0000313" key="13">
    <source>
        <dbReference type="Proteomes" id="UP000191691"/>
    </source>
</evidence>
<dbReference type="PANTHER" id="PTHR46481:SF10">
    <property type="entry name" value="ZINC FINGER BED DOMAIN-CONTAINING PROTEIN 39"/>
    <property type="match status" value="1"/>
</dbReference>
<evidence type="ECO:0000256" key="4">
    <source>
        <dbReference type="ARBA" id="ARBA00022833"/>
    </source>
</evidence>
<dbReference type="OMA" id="DIREWWK"/>
<reference evidence="13" key="1">
    <citation type="journal article" date="2017" name="Nat. Microbiol.">
        <title>Global analysis of biosynthetic gene clusters reveals vast potential of secondary metabolite production in Penicillium species.</title>
        <authorList>
            <person name="Nielsen J.C."/>
            <person name="Grijseels S."/>
            <person name="Prigent S."/>
            <person name="Ji B."/>
            <person name="Dainat J."/>
            <person name="Nielsen K.F."/>
            <person name="Frisvad J.C."/>
            <person name="Workman M."/>
            <person name="Nielsen J."/>
        </authorList>
    </citation>
    <scope>NUCLEOTIDE SEQUENCE [LARGE SCALE GENOMIC DNA]</scope>
    <source>
        <strain evidence="13">IBT 13039</strain>
    </source>
</reference>
<keyword evidence="5" id="KW-0805">Transcription regulation</keyword>
<feature type="domain" description="BED-type" evidence="11">
    <location>
        <begin position="103"/>
        <end position="163"/>
    </location>
</feature>
<proteinExistence type="predicted"/>